<evidence type="ECO:0000256" key="1">
    <source>
        <dbReference type="ARBA" id="ARBA00022723"/>
    </source>
</evidence>
<dbReference type="GO" id="GO:0046854">
    <property type="term" value="P:phosphatidylinositol phosphate biosynthetic process"/>
    <property type="evidence" value="ECO:0007669"/>
    <property type="project" value="InterPro"/>
</dbReference>
<dbReference type="GO" id="GO:0007165">
    <property type="term" value="P:signal transduction"/>
    <property type="evidence" value="ECO:0007669"/>
    <property type="project" value="TreeGrafter"/>
</dbReference>
<feature type="binding site" evidence="3">
    <location>
        <position position="100"/>
    </location>
    <ligand>
        <name>Mg(2+)</name>
        <dbReference type="ChEBI" id="CHEBI:18420"/>
        <label>1</label>
        <note>catalytic</note>
    </ligand>
</feature>
<proteinExistence type="predicted"/>
<dbReference type="PANTHER" id="PTHR20854">
    <property type="entry name" value="INOSITOL MONOPHOSPHATASE"/>
    <property type="match status" value="1"/>
</dbReference>
<accession>A0A1F6DBZ3</accession>
<dbReference type="InterPro" id="IPR000760">
    <property type="entry name" value="Inositol_monophosphatase-like"/>
</dbReference>
<dbReference type="Proteomes" id="UP000176377">
    <property type="component" value="Unassembled WGS sequence"/>
</dbReference>
<dbReference type="Pfam" id="PF00459">
    <property type="entry name" value="Inositol_P"/>
    <property type="match status" value="1"/>
</dbReference>
<keyword evidence="1 3" id="KW-0479">Metal-binding</keyword>
<evidence type="ECO:0000256" key="2">
    <source>
        <dbReference type="ARBA" id="ARBA00022842"/>
    </source>
</evidence>
<reference evidence="4 5" key="1">
    <citation type="journal article" date="2016" name="Nat. Commun.">
        <title>Thousands of microbial genomes shed light on interconnected biogeochemical processes in an aquifer system.</title>
        <authorList>
            <person name="Anantharaman K."/>
            <person name="Brown C.T."/>
            <person name="Hug L.A."/>
            <person name="Sharon I."/>
            <person name="Castelle C.J."/>
            <person name="Probst A.J."/>
            <person name="Thomas B.C."/>
            <person name="Singh A."/>
            <person name="Wilkins M.J."/>
            <person name="Karaoz U."/>
            <person name="Brodie E.L."/>
            <person name="Williams K.H."/>
            <person name="Hubbard S.S."/>
            <person name="Banfield J.F."/>
        </authorList>
    </citation>
    <scope>NUCLEOTIDE SEQUENCE [LARGE SCALE GENOMIC DNA]</scope>
</reference>
<comment type="cofactor">
    <cofactor evidence="3">
        <name>Mg(2+)</name>
        <dbReference type="ChEBI" id="CHEBI:18420"/>
    </cofactor>
</comment>
<feature type="binding site" evidence="3">
    <location>
        <position position="97"/>
    </location>
    <ligand>
        <name>Mg(2+)</name>
        <dbReference type="ChEBI" id="CHEBI:18420"/>
        <label>1</label>
        <note>catalytic</note>
    </ligand>
</feature>
<dbReference type="Gene3D" id="3.30.540.10">
    <property type="entry name" value="Fructose-1,6-Bisphosphatase, subunit A, domain 1"/>
    <property type="match status" value="1"/>
</dbReference>
<dbReference type="SUPFAM" id="SSF56655">
    <property type="entry name" value="Carbohydrate phosphatase"/>
    <property type="match status" value="1"/>
</dbReference>
<gene>
    <name evidence="4" type="ORF">A2765_00680</name>
</gene>
<protein>
    <recommendedName>
        <fullName evidence="6">Inositol-phosphate phosphatase</fullName>
    </recommendedName>
</protein>
<feature type="binding site" evidence="3">
    <location>
        <position position="77"/>
    </location>
    <ligand>
        <name>Mg(2+)</name>
        <dbReference type="ChEBI" id="CHEBI:18420"/>
        <label>1</label>
        <note>catalytic</note>
    </ligand>
</feature>
<dbReference type="PRINTS" id="PR00377">
    <property type="entry name" value="IMPHPHTASES"/>
</dbReference>
<organism evidence="4 5">
    <name type="scientific">Candidatus Kaiserbacteria bacterium RIFCSPHIGHO2_01_FULL_56_24</name>
    <dbReference type="NCBI Taxonomy" id="1798487"/>
    <lineage>
        <taxon>Bacteria</taxon>
        <taxon>Candidatus Kaiseribacteriota</taxon>
    </lineage>
</organism>
<dbReference type="AlphaFoldDB" id="A0A1F6DBZ3"/>
<dbReference type="InterPro" id="IPR020550">
    <property type="entry name" value="Inositol_monophosphatase_CS"/>
</dbReference>
<dbReference type="PANTHER" id="PTHR20854:SF4">
    <property type="entry name" value="INOSITOL-1-MONOPHOSPHATASE-RELATED"/>
    <property type="match status" value="1"/>
</dbReference>
<dbReference type="GO" id="GO:0006020">
    <property type="term" value="P:inositol metabolic process"/>
    <property type="evidence" value="ECO:0007669"/>
    <property type="project" value="TreeGrafter"/>
</dbReference>
<evidence type="ECO:0000313" key="5">
    <source>
        <dbReference type="Proteomes" id="UP000176377"/>
    </source>
</evidence>
<dbReference type="GO" id="GO:0008934">
    <property type="term" value="F:inositol monophosphate 1-phosphatase activity"/>
    <property type="evidence" value="ECO:0007669"/>
    <property type="project" value="TreeGrafter"/>
</dbReference>
<comment type="caution">
    <text evidence="4">The sequence shown here is derived from an EMBL/GenBank/DDBJ whole genome shotgun (WGS) entry which is preliminary data.</text>
</comment>
<evidence type="ECO:0000313" key="4">
    <source>
        <dbReference type="EMBL" id="OGG58881.1"/>
    </source>
</evidence>
<feature type="binding site" evidence="3">
    <location>
        <position position="236"/>
    </location>
    <ligand>
        <name>Mg(2+)</name>
        <dbReference type="ChEBI" id="CHEBI:18420"/>
        <label>1</label>
        <note>catalytic</note>
    </ligand>
</feature>
<evidence type="ECO:0000256" key="3">
    <source>
        <dbReference type="PIRSR" id="PIRSR600760-2"/>
    </source>
</evidence>
<dbReference type="CDD" id="cd01637">
    <property type="entry name" value="IMPase_like"/>
    <property type="match status" value="1"/>
</dbReference>
<sequence>MERTKDPEGFEGGLLSPRLLASVRDAGDLAISMRMRGLTSEVKSTKEDIVTEGDRAVSSAVRGNLSMQFPGIMFMDEELAGSETVDVLAHDLVAIIDPIDGTSNYYNEGVASSTEAALNPYWGISVGLVRRGEVCAGVIYQPVLRKLFYAEKGRGAFLNGARMAVSTTRSLSDARLIYDYPYPKDKREYDLTARVVGRLGAEVVSMEKLGSQVIEAMEVAEGKRDIFMHLRTKPWDVAAAIAIVTEAGGNAMDSAGAPYALGGPSILLTNGVVDIAPLTRIVDEERDTDS</sequence>
<dbReference type="PROSITE" id="PS00630">
    <property type="entry name" value="IMP_2"/>
    <property type="match status" value="1"/>
</dbReference>
<dbReference type="EMBL" id="MFLA01000026">
    <property type="protein sequence ID" value="OGG58881.1"/>
    <property type="molecule type" value="Genomic_DNA"/>
</dbReference>
<dbReference type="GO" id="GO:0046872">
    <property type="term" value="F:metal ion binding"/>
    <property type="evidence" value="ECO:0007669"/>
    <property type="project" value="UniProtKB-KW"/>
</dbReference>
<feature type="binding site" evidence="3">
    <location>
        <position position="99"/>
    </location>
    <ligand>
        <name>Mg(2+)</name>
        <dbReference type="ChEBI" id="CHEBI:18420"/>
        <label>1</label>
        <note>catalytic</note>
    </ligand>
</feature>
<keyword evidence="2 3" id="KW-0460">Magnesium</keyword>
<dbReference type="Gene3D" id="3.40.190.80">
    <property type="match status" value="1"/>
</dbReference>
<name>A0A1F6DBZ3_9BACT</name>
<evidence type="ECO:0008006" key="6">
    <source>
        <dbReference type="Google" id="ProtNLM"/>
    </source>
</evidence>